<evidence type="ECO:0000313" key="7">
    <source>
        <dbReference type="Proteomes" id="UP001162131"/>
    </source>
</evidence>
<dbReference type="Pfam" id="PF04825">
    <property type="entry name" value="Rad21_Rec8_N"/>
    <property type="match status" value="1"/>
</dbReference>
<dbReference type="GO" id="GO:0005634">
    <property type="term" value="C:nucleus"/>
    <property type="evidence" value="ECO:0007669"/>
    <property type="project" value="UniProtKB-SubCell"/>
</dbReference>
<dbReference type="GO" id="GO:1990414">
    <property type="term" value="P:replication-born double-strand break repair via sister chromatid exchange"/>
    <property type="evidence" value="ECO:0007669"/>
    <property type="project" value="TreeGrafter"/>
</dbReference>
<dbReference type="InterPro" id="IPR006910">
    <property type="entry name" value="Rad21_Rec8_N"/>
</dbReference>
<dbReference type="Gene3D" id="1.10.10.580">
    <property type="entry name" value="Structural maintenance of chromosome 1. Chain E"/>
    <property type="match status" value="1"/>
</dbReference>
<dbReference type="InterPro" id="IPR006909">
    <property type="entry name" value="Rad21/Rec8_C_eu"/>
</dbReference>
<dbReference type="GO" id="GO:0007062">
    <property type="term" value="P:sister chromatid cohesion"/>
    <property type="evidence" value="ECO:0007669"/>
    <property type="project" value="InterPro"/>
</dbReference>
<dbReference type="Pfam" id="PF04824">
    <property type="entry name" value="Rad21_Rec8"/>
    <property type="match status" value="1"/>
</dbReference>
<dbReference type="AlphaFoldDB" id="A0AAU9K3U2"/>
<keyword evidence="7" id="KW-1185">Reference proteome</keyword>
<dbReference type="GO" id="GO:0008278">
    <property type="term" value="C:cohesin complex"/>
    <property type="evidence" value="ECO:0007669"/>
    <property type="project" value="InterPro"/>
</dbReference>
<evidence type="ECO:0000259" key="5">
    <source>
        <dbReference type="Pfam" id="PF04825"/>
    </source>
</evidence>
<organism evidence="6 7">
    <name type="scientific">Blepharisma stoltei</name>
    <dbReference type="NCBI Taxonomy" id="1481888"/>
    <lineage>
        <taxon>Eukaryota</taxon>
        <taxon>Sar</taxon>
        <taxon>Alveolata</taxon>
        <taxon>Ciliophora</taxon>
        <taxon>Postciliodesmatophora</taxon>
        <taxon>Heterotrichea</taxon>
        <taxon>Heterotrichida</taxon>
        <taxon>Blepharismidae</taxon>
        <taxon>Blepharisma</taxon>
    </lineage>
</organism>
<dbReference type="InterPro" id="IPR036390">
    <property type="entry name" value="WH_DNA-bd_sf"/>
</dbReference>
<dbReference type="PANTHER" id="PTHR12585:SF69">
    <property type="entry name" value="FI11703P"/>
    <property type="match status" value="1"/>
</dbReference>
<feature type="domain" description="Rad21/Rec8-like protein C-terminal eukaryotic" evidence="4">
    <location>
        <begin position="401"/>
        <end position="441"/>
    </location>
</feature>
<reference evidence="6" key="1">
    <citation type="submission" date="2021-09" db="EMBL/GenBank/DDBJ databases">
        <authorList>
            <consortium name="AG Swart"/>
            <person name="Singh M."/>
            <person name="Singh A."/>
            <person name="Seah K."/>
            <person name="Emmerich C."/>
        </authorList>
    </citation>
    <scope>NUCLEOTIDE SEQUENCE</scope>
    <source>
        <strain evidence="6">ATCC30299</strain>
    </source>
</reference>
<dbReference type="InterPro" id="IPR039781">
    <property type="entry name" value="Rad21/Rec8-like"/>
</dbReference>
<comment type="caution">
    <text evidence="6">The sequence shown here is derived from an EMBL/GenBank/DDBJ whole genome shotgun (WGS) entry which is preliminary data.</text>
</comment>
<evidence type="ECO:0000256" key="3">
    <source>
        <dbReference type="ARBA" id="ARBA00023242"/>
    </source>
</evidence>
<dbReference type="InterPro" id="IPR023093">
    <property type="entry name" value="ScpA-like_C"/>
</dbReference>
<protein>
    <submittedName>
        <fullName evidence="6">Uncharacterized protein</fullName>
    </submittedName>
</protein>
<sequence>MNTQLVISDNAALAQVWLAAHWEKKLTKNIIKNHNITESIDVIKSPQTQIRLRVSGYLLIGIIKLFYRKALLILSEVESLIDDVTTGKEKSKNANTKATSTDITMSNKKPKPLTYFENSLSSSSLLQSARSSVEIARNRASKDEITLKEIEYTPRYSRYSTGMKSVGELDITDNFLFDVASSMKFDDGMQLDTSMVGPDIDVEMNDFQMPQPVLERTEENADKISLATPKIAIKKRKKTEKIEKHRSMKKHWIDDKETIMTQEYDNLYTSEGEILKMHSMFTVKEYRLDAISLFQRAIIPDLPAELKEFYDGTGKFPVKKQEEQPILYEPDDFDANQFNPSSPIEPLDENFPINEPIEEFEPVIPPSPPVVDTREDWSQRSAKMLALLKQNMKKNNMIGYNSLAKNKERKVVAGGFYELLIIANKGYIKLTQDRQFADLKIIKTEKFASANV</sequence>
<keyword evidence="3" id="KW-0539">Nucleus</keyword>
<feature type="domain" description="Rad21/Rec8-like protein N-terminal" evidence="5">
    <location>
        <begin position="4"/>
        <end position="92"/>
    </location>
</feature>
<evidence type="ECO:0000256" key="1">
    <source>
        <dbReference type="ARBA" id="ARBA00004123"/>
    </source>
</evidence>
<evidence type="ECO:0000256" key="2">
    <source>
        <dbReference type="ARBA" id="ARBA00009870"/>
    </source>
</evidence>
<comment type="subcellular location">
    <subcellularLocation>
        <location evidence="1">Nucleus</location>
    </subcellularLocation>
</comment>
<dbReference type="EMBL" id="CAJZBQ010000053">
    <property type="protein sequence ID" value="CAG9331659.1"/>
    <property type="molecule type" value="Genomic_DNA"/>
</dbReference>
<gene>
    <name evidence="6" type="ORF">BSTOLATCC_MIC53724</name>
</gene>
<dbReference type="Proteomes" id="UP001162131">
    <property type="component" value="Unassembled WGS sequence"/>
</dbReference>
<name>A0AAU9K3U2_9CILI</name>
<dbReference type="SUPFAM" id="SSF46785">
    <property type="entry name" value="Winged helix' DNA-binding domain"/>
    <property type="match status" value="1"/>
</dbReference>
<evidence type="ECO:0000259" key="4">
    <source>
        <dbReference type="Pfam" id="PF04824"/>
    </source>
</evidence>
<comment type="similarity">
    <text evidence="2">Belongs to the rad21 family.</text>
</comment>
<evidence type="ECO:0000313" key="6">
    <source>
        <dbReference type="EMBL" id="CAG9331659.1"/>
    </source>
</evidence>
<accession>A0AAU9K3U2</accession>
<proteinExistence type="inferred from homology"/>
<dbReference type="GO" id="GO:0003682">
    <property type="term" value="F:chromatin binding"/>
    <property type="evidence" value="ECO:0007669"/>
    <property type="project" value="TreeGrafter"/>
</dbReference>
<dbReference type="PANTHER" id="PTHR12585">
    <property type="entry name" value="SCC1 / RAD21 FAMILY MEMBER"/>
    <property type="match status" value="1"/>
</dbReference>